<reference evidence="3" key="1">
    <citation type="journal article" date="2023" name="Mol. Phylogenet. Evol.">
        <title>Genome-scale phylogeny and comparative genomics of the fungal order Sordariales.</title>
        <authorList>
            <person name="Hensen N."/>
            <person name="Bonometti L."/>
            <person name="Westerberg I."/>
            <person name="Brannstrom I.O."/>
            <person name="Guillou S."/>
            <person name="Cros-Aarteil S."/>
            <person name="Calhoun S."/>
            <person name="Haridas S."/>
            <person name="Kuo A."/>
            <person name="Mondo S."/>
            <person name="Pangilinan J."/>
            <person name="Riley R."/>
            <person name="LaButti K."/>
            <person name="Andreopoulos B."/>
            <person name="Lipzen A."/>
            <person name="Chen C."/>
            <person name="Yan M."/>
            <person name="Daum C."/>
            <person name="Ng V."/>
            <person name="Clum A."/>
            <person name="Steindorff A."/>
            <person name="Ohm R.A."/>
            <person name="Martin F."/>
            <person name="Silar P."/>
            <person name="Natvig D.O."/>
            <person name="Lalanne C."/>
            <person name="Gautier V."/>
            <person name="Ament-Velasquez S.L."/>
            <person name="Kruys A."/>
            <person name="Hutchinson M.I."/>
            <person name="Powell A.J."/>
            <person name="Barry K."/>
            <person name="Miller A.N."/>
            <person name="Grigoriev I.V."/>
            <person name="Debuchy R."/>
            <person name="Gladieux P."/>
            <person name="Hiltunen Thoren M."/>
            <person name="Johannesson H."/>
        </authorList>
    </citation>
    <scope>NUCLEOTIDE SEQUENCE</scope>
    <source>
        <strain evidence="3">PSN309</strain>
    </source>
</reference>
<keyword evidence="4" id="KW-1185">Reference proteome</keyword>
<keyword evidence="3" id="KW-0418">Kinase</keyword>
<dbReference type="GO" id="GO:0005524">
    <property type="term" value="F:ATP binding"/>
    <property type="evidence" value="ECO:0007669"/>
    <property type="project" value="InterPro"/>
</dbReference>
<dbReference type="CDD" id="cd00180">
    <property type="entry name" value="PKc"/>
    <property type="match status" value="1"/>
</dbReference>
<organism evidence="3 4">
    <name type="scientific">Podospora australis</name>
    <dbReference type="NCBI Taxonomy" id="1536484"/>
    <lineage>
        <taxon>Eukaryota</taxon>
        <taxon>Fungi</taxon>
        <taxon>Dikarya</taxon>
        <taxon>Ascomycota</taxon>
        <taxon>Pezizomycotina</taxon>
        <taxon>Sordariomycetes</taxon>
        <taxon>Sordariomycetidae</taxon>
        <taxon>Sordariales</taxon>
        <taxon>Podosporaceae</taxon>
        <taxon>Podospora</taxon>
    </lineage>
</organism>
<proteinExistence type="predicted"/>
<reference evidence="3" key="2">
    <citation type="submission" date="2023-05" db="EMBL/GenBank/DDBJ databases">
        <authorList>
            <consortium name="Lawrence Berkeley National Laboratory"/>
            <person name="Steindorff A."/>
            <person name="Hensen N."/>
            <person name="Bonometti L."/>
            <person name="Westerberg I."/>
            <person name="Brannstrom I.O."/>
            <person name="Guillou S."/>
            <person name="Cros-Aarteil S."/>
            <person name="Calhoun S."/>
            <person name="Haridas S."/>
            <person name="Kuo A."/>
            <person name="Mondo S."/>
            <person name="Pangilinan J."/>
            <person name="Riley R."/>
            <person name="Labutti K."/>
            <person name="Andreopoulos B."/>
            <person name="Lipzen A."/>
            <person name="Chen C."/>
            <person name="Yanf M."/>
            <person name="Daum C."/>
            <person name="Ng V."/>
            <person name="Clum A."/>
            <person name="Ohm R."/>
            <person name="Martin F."/>
            <person name="Silar P."/>
            <person name="Natvig D."/>
            <person name="Lalanne C."/>
            <person name="Gautier V."/>
            <person name="Ament-Velasquez S.L."/>
            <person name="Kruys A."/>
            <person name="Hutchinson M.I."/>
            <person name="Powell A.J."/>
            <person name="Barry K."/>
            <person name="Miller A.N."/>
            <person name="Grigoriev I.V."/>
            <person name="Debuchy R."/>
            <person name="Gladieux P."/>
            <person name="Thoren M.H."/>
            <person name="Johannesson H."/>
        </authorList>
    </citation>
    <scope>NUCLEOTIDE SEQUENCE</scope>
    <source>
        <strain evidence="3">PSN309</strain>
    </source>
</reference>
<feature type="region of interest" description="Disordered" evidence="1">
    <location>
        <begin position="689"/>
        <end position="726"/>
    </location>
</feature>
<dbReference type="PANTHER" id="PTHR24359:SF37">
    <property type="entry name" value="PROTEIN KINASE DOMAIN-CONTAINING PROTEIN"/>
    <property type="match status" value="1"/>
</dbReference>
<sequence>MSPIPSVIVEDGAGGPPRLLSHASDHGADNHGASDQGTESAERLTVSDRGELLYEEANPQGLSQAAVPVALSPMASDGQTLMERLLRIRCHSGASDGPLFFPRGLVERLIQEDVVVEALQEEKGYIGKLLKRDILDSDIEQIARTVCRPDRGFRKIFAILALLERERDIVLCIEDKLTDADLPLDAVPTDHTGLVVKMRRRSDPKTDLPCLKRWGPKAHENFDKEQWAMVAPFFAKSKSRYAKFYELSKKDVLPWTEINSTVHQGGYSSISRVTIHPNHHNFEKSELSDGTFAIKHFTANRSLDSNAGSTAGESDLSAQLPDSAPSPTPTAISVSPQELKREFEREIETLNRFSGDSHPHLISLLAAYRHGDDYCLLFHWASSDLKTLWKNHKPGSALHKPNLQWILTQCRGIARGLQRIHVYQTTASRTKNAQNENQQIFGRHGDIKPENILLFQPQGTLGHHGQLVITDFGLTKFHRDGTKTYFSARELPATLTYQPPECDMIGTKISRSFDIWSLGCVLLEFITWHLGGWKYVMEFVQKRKLHNPLVFGWKTDHFYEIVRQPKGEKGGPVFARVKLEIFEFVNKLHTHPQCCDVIHQLLDFIMDRMLLVESKDINARASCSEVQIELNRLCEILESPTYEVKASPRDSKTPEIPEAVELPLSPEGTRLMNNGRFYQLKEHTGRTIRLSPQQFQDGVGQRRTQTLPTQPSHTSSSRSGSADYHG</sequence>
<evidence type="ECO:0000256" key="1">
    <source>
        <dbReference type="SAM" id="MobiDB-lite"/>
    </source>
</evidence>
<dbReference type="InterPro" id="IPR000719">
    <property type="entry name" value="Prot_kinase_dom"/>
</dbReference>
<dbReference type="Gene3D" id="1.10.510.10">
    <property type="entry name" value="Transferase(Phosphotransferase) domain 1"/>
    <property type="match status" value="1"/>
</dbReference>
<feature type="compositionally biased region" description="Polar residues" evidence="1">
    <location>
        <begin position="690"/>
        <end position="720"/>
    </location>
</feature>
<evidence type="ECO:0000313" key="3">
    <source>
        <dbReference type="EMBL" id="KAK4185074.1"/>
    </source>
</evidence>
<dbReference type="InterPro" id="IPR011009">
    <property type="entry name" value="Kinase-like_dom_sf"/>
</dbReference>
<keyword evidence="3" id="KW-0808">Transferase</keyword>
<evidence type="ECO:0000259" key="2">
    <source>
        <dbReference type="PROSITE" id="PS50011"/>
    </source>
</evidence>
<name>A0AAN6WN15_9PEZI</name>
<dbReference type="Pfam" id="PF00069">
    <property type="entry name" value="Pkinase"/>
    <property type="match status" value="1"/>
</dbReference>
<dbReference type="SMART" id="SM00220">
    <property type="entry name" value="S_TKc"/>
    <property type="match status" value="1"/>
</dbReference>
<dbReference type="PANTHER" id="PTHR24359">
    <property type="entry name" value="SERINE/THREONINE-PROTEIN KINASE SBK1"/>
    <property type="match status" value="1"/>
</dbReference>
<dbReference type="GO" id="GO:0004674">
    <property type="term" value="F:protein serine/threonine kinase activity"/>
    <property type="evidence" value="ECO:0007669"/>
    <property type="project" value="TreeGrafter"/>
</dbReference>
<accession>A0AAN6WN15</accession>
<dbReference type="SUPFAM" id="SSF56112">
    <property type="entry name" value="Protein kinase-like (PK-like)"/>
    <property type="match status" value="1"/>
</dbReference>
<feature type="domain" description="Protein kinase" evidence="2">
    <location>
        <begin position="256"/>
        <end position="642"/>
    </location>
</feature>
<feature type="compositionally biased region" description="Polar residues" evidence="1">
    <location>
        <begin position="303"/>
        <end position="312"/>
    </location>
</feature>
<dbReference type="EMBL" id="MU864463">
    <property type="protein sequence ID" value="KAK4185074.1"/>
    <property type="molecule type" value="Genomic_DNA"/>
</dbReference>
<protein>
    <submittedName>
        <fullName evidence="3">Kinase-like domain-containing protein</fullName>
    </submittedName>
</protein>
<dbReference type="AlphaFoldDB" id="A0AAN6WN15"/>
<dbReference type="Proteomes" id="UP001302126">
    <property type="component" value="Unassembled WGS sequence"/>
</dbReference>
<feature type="region of interest" description="Disordered" evidence="1">
    <location>
        <begin position="11"/>
        <end position="45"/>
    </location>
</feature>
<evidence type="ECO:0000313" key="4">
    <source>
        <dbReference type="Proteomes" id="UP001302126"/>
    </source>
</evidence>
<feature type="region of interest" description="Disordered" evidence="1">
    <location>
        <begin position="303"/>
        <end position="337"/>
    </location>
</feature>
<gene>
    <name evidence="3" type="ORF">QBC35DRAFT_390307</name>
</gene>
<dbReference type="PROSITE" id="PS50011">
    <property type="entry name" value="PROTEIN_KINASE_DOM"/>
    <property type="match status" value="1"/>
</dbReference>
<comment type="caution">
    <text evidence="3">The sequence shown here is derived from an EMBL/GenBank/DDBJ whole genome shotgun (WGS) entry which is preliminary data.</text>
</comment>